<dbReference type="InterPro" id="IPR013762">
    <property type="entry name" value="Integrase-like_cat_sf"/>
</dbReference>
<dbReference type="PANTHER" id="PTHR37535">
    <property type="entry name" value="FLUG DOMAIN PROTEIN"/>
    <property type="match status" value="1"/>
</dbReference>
<keyword evidence="1" id="KW-0233">DNA recombination</keyword>
<keyword evidence="5" id="KW-1185">Reference proteome</keyword>
<name>A0A0D2A108_9PEZI</name>
<dbReference type="RefSeq" id="XP_016210217.1">
    <property type="nucleotide sequence ID" value="XM_016361911.1"/>
</dbReference>
<gene>
    <name evidence="4" type="ORF">PV09_08061</name>
</gene>
<dbReference type="InterPro" id="IPR011010">
    <property type="entry name" value="DNA_brk_join_enz"/>
</dbReference>
<dbReference type="GO" id="GO:0003677">
    <property type="term" value="F:DNA binding"/>
    <property type="evidence" value="ECO:0007669"/>
    <property type="project" value="InterPro"/>
</dbReference>
<evidence type="ECO:0000313" key="5">
    <source>
        <dbReference type="Proteomes" id="UP000053259"/>
    </source>
</evidence>
<organism evidence="4 5">
    <name type="scientific">Verruconis gallopava</name>
    <dbReference type="NCBI Taxonomy" id="253628"/>
    <lineage>
        <taxon>Eukaryota</taxon>
        <taxon>Fungi</taxon>
        <taxon>Dikarya</taxon>
        <taxon>Ascomycota</taxon>
        <taxon>Pezizomycotina</taxon>
        <taxon>Dothideomycetes</taxon>
        <taxon>Pleosporomycetidae</taxon>
        <taxon>Venturiales</taxon>
        <taxon>Sympoventuriaceae</taxon>
        <taxon>Verruconis</taxon>
    </lineage>
</organism>
<sequence>MPSTKSRFALAERRGFNIQTDFTTNFSHSQRKFASGTKRAADATAEAFKEFLKRSYKWPDERISEYTSRGAPPFDASVFKNFLTFWAANGKGRLDKKDGYPTADTVYARWKKLTGWLGRETGKEVTRAVLDDVHGYLDTELPKSVPVKMLHTSKDTTDEFDYDVLMNQLWCLDIFIHTNGRDVIQVPLVIHMLYFFGIQRVGAFLATHDYPNLGLRYRDLEILVDRRTDTHEPFLRVKYISDHMKARKEKNDWLGTVQNEQRRFQDCSVFLILVLAFADNAFEHISTPEELLRVQPFEGAPRVIPFHPKVKDQFVLRSRKGNAMTDNVFRNLYRPMVQRAGYKMERMQLYNIRRGVANIVKNHVPGSRLRQVMGHRSDNEFLRFYQTRLVDIDFQGIVLRGEQDSGIDYTRLLRSERGLRPPTELPASVKEGIESCLAGVANGTTEYYSLKKSLTQDAWRQFLKAWNDRIGHSSTGTHPTRTTSTLIPNSCELEGDLMMQETRAKILLRHFCLEFAKISEAFQADAFNIRQDDHLNVMKFLISYVRCKAQQHTFWYPTAFPICTLDDEGNPKYACPICSKDITAFNNPRRRPKHIHRCQQLQKQISDDYEPRHCYRCHLWFSDRTSYRDHCRSHYMHLDMFCGLWRESETVIVAARCPFCLSDHLAGSEWDARVVEFTEARTLQRHLRHHLQALPLAALLPCPHPLCDKAERLSRNDLINHLADSHGLDYDLIKGFRAPNTDVNSSSLEDDCSSKEITSGNEDEPPREISLTSATDLTCGQERVWQHRFGRDHRLQQGLEKAVLEEGQRSPDCATQLSPTDYSSLSFAIPIDVSGPKCGNKRQREVPAASSTESVLSQRHDLSWRKRVRTSRLV</sequence>
<dbReference type="GO" id="GO:0015074">
    <property type="term" value="P:DNA integration"/>
    <property type="evidence" value="ECO:0007669"/>
    <property type="project" value="InterPro"/>
</dbReference>
<dbReference type="AlphaFoldDB" id="A0A0D2A108"/>
<dbReference type="GO" id="GO:0006310">
    <property type="term" value="P:DNA recombination"/>
    <property type="evidence" value="ECO:0007669"/>
    <property type="project" value="UniProtKB-KW"/>
</dbReference>
<dbReference type="InParanoid" id="A0A0D2A108"/>
<feature type="domain" description="C2H2-type" evidence="3">
    <location>
        <begin position="614"/>
        <end position="634"/>
    </location>
</feature>
<dbReference type="STRING" id="253628.A0A0D2A108"/>
<protein>
    <recommendedName>
        <fullName evidence="3">C2H2-type domain-containing protein</fullName>
    </recommendedName>
</protein>
<dbReference type="PANTHER" id="PTHR37535:SF3">
    <property type="entry name" value="FLUG DOMAIN-CONTAINING PROTEIN"/>
    <property type="match status" value="1"/>
</dbReference>
<dbReference type="InterPro" id="IPR021842">
    <property type="entry name" value="DUF3435"/>
</dbReference>
<dbReference type="Gene3D" id="1.10.443.10">
    <property type="entry name" value="Intergrase catalytic core"/>
    <property type="match status" value="1"/>
</dbReference>
<evidence type="ECO:0000256" key="1">
    <source>
        <dbReference type="ARBA" id="ARBA00023172"/>
    </source>
</evidence>
<evidence type="ECO:0000313" key="4">
    <source>
        <dbReference type="EMBL" id="KIW00348.1"/>
    </source>
</evidence>
<dbReference type="GeneID" id="27316034"/>
<dbReference type="SUPFAM" id="SSF56349">
    <property type="entry name" value="DNA breaking-rejoining enzymes"/>
    <property type="match status" value="1"/>
</dbReference>
<evidence type="ECO:0000259" key="3">
    <source>
        <dbReference type="PROSITE" id="PS00028"/>
    </source>
</evidence>
<dbReference type="Proteomes" id="UP000053259">
    <property type="component" value="Unassembled WGS sequence"/>
</dbReference>
<dbReference type="OrthoDB" id="3437109at2759"/>
<dbReference type="VEuPathDB" id="FungiDB:PV09_08061"/>
<accession>A0A0D2A108</accession>
<dbReference type="InterPro" id="IPR013087">
    <property type="entry name" value="Znf_C2H2_type"/>
</dbReference>
<dbReference type="Pfam" id="PF11917">
    <property type="entry name" value="DUF3435"/>
    <property type="match status" value="1"/>
</dbReference>
<proteinExistence type="predicted"/>
<reference evidence="4 5" key="1">
    <citation type="submission" date="2015-01" db="EMBL/GenBank/DDBJ databases">
        <title>The Genome Sequence of Ochroconis gallopava CBS43764.</title>
        <authorList>
            <consortium name="The Broad Institute Genomics Platform"/>
            <person name="Cuomo C."/>
            <person name="de Hoog S."/>
            <person name="Gorbushina A."/>
            <person name="Stielow B."/>
            <person name="Teixiera M."/>
            <person name="Abouelleil A."/>
            <person name="Chapman S.B."/>
            <person name="Priest M."/>
            <person name="Young S.K."/>
            <person name="Wortman J."/>
            <person name="Nusbaum C."/>
            <person name="Birren B."/>
        </authorList>
    </citation>
    <scope>NUCLEOTIDE SEQUENCE [LARGE SCALE GENOMIC DNA]</scope>
    <source>
        <strain evidence="4 5">CBS 43764</strain>
    </source>
</reference>
<feature type="region of interest" description="Disordered" evidence="2">
    <location>
        <begin position="836"/>
        <end position="857"/>
    </location>
</feature>
<dbReference type="EMBL" id="KN847564">
    <property type="protein sequence ID" value="KIW00348.1"/>
    <property type="molecule type" value="Genomic_DNA"/>
</dbReference>
<evidence type="ECO:0000256" key="2">
    <source>
        <dbReference type="SAM" id="MobiDB-lite"/>
    </source>
</evidence>
<dbReference type="HOGENOM" id="CLU_016066_0_0_1"/>
<feature type="region of interest" description="Disordered" evidence="2">
    <location>
        <begin position="743"/>
        <end position="768"/>
    </location>
</feature>
<dbReference type="PROSITE" id="PS00028">
    <property type="entry name" value="ZINC_FINGER_C2H2_1"/>
    <property type="match status" value="1"/>
</dbReference>